<comment type="caution">
    <text evidence="2">The sequence shown here is derived from an EMBL/GenBank/DDBJ whole genome shotgun (WGS) entry which is preliminary data.</text>
</comment>
<sequence>MTVLVVGASGHLGGEVSRRYVAAGESVVGTYHSGVRDVDGVDWQRLDLRDGAAVAELIGRVRPKVVISTAYVYGDWWVSADGAALVAVASARAGARLVHLSSDVVHGGRPEPYLDHEAPTPVGLYGASKAAAETAVRAIDPSAVLVRTSLIIGDESSKQVKLCLDMINRRVPGALFRDEIRCPLAVEDLAGAVVELAASDVAGTLNVSGPDAVSRPELAQLVADHYGLDASDMPIGTIAESGLHRAAEIRLDNARATALLSTRLRGVRELFARRLR</sequence>
<keyword evidence="3" id="KW-1185">Reference proteome</keyword>
<dbReference type="InterPro" id="IPR029903">
    <property type="entry name" value="RmlD-like-bd"/>
</dbReference>
<dbReference type="InterPro" id="IPR036291">
    <property type="entry name" value="NAD(P)-bd_dom_sf"/>
</dbReference>
<dbReference type="PANTHER" id="PTHR43242:SF1">
    <property type="entry name" value="NAD(P)-BINDING ROSSMANN-FOLD SUPERFAMILY PROTEIN"/>
    <property type="match status" value="1"/>
</dbReference>
<gene>
    <name evidence="2" type="ORF">GCM10009681_24860</name>
</gene>
<reference evidence="3" key="1">
    <citation type="journal article" date="2019" name="Int. J. Syst. Evol. Microbiol.">
        <title>The Global Catalogue of Microorganisms (GCM) 10K type strain sequencing project: providing services to taxonomists for standard genome sequencing and annotation.</title>
        <authorList>
            <consortium name="The Broad Institute Genomics Platform"/>
            <consortium name="The Broad Institute Genome Sequencing Center for Infectious Disease"/>
            <person name="Wu L."/>
            <person name="Ma J."/>
        </authorList>
    </citation>
    <scope>NUCLEOTIDE SEQUENCE [LARGE SCALE GENOMIC DNA]</scope>
    <source>
        <strain evidence="3">JCM 13249</strain>
    </source>
</reference>
<dbReference type="EMBL" id="BAAALS010000010">
    <property type="protein sequence ID" value="GAA1752979.1"/>
    <property type="molecule type" value="Genomic_DNA"/>
</dbReference>
<name>A0ABP4WG18_9ACTN</name>
<dbReference type="RefSeq" id="WP_344080435.1">
    <property type="nucleotide sequence ID" value="NZ_BAAALS010000010.1"/>
</dbReference>
<evidence type="ECO:0000313" key="3">
    <source>
        <dbReference type="Proteomes" id="UP001500655"/>
    </source>
</evidence>
<dbReference type="Pfam" id="PF04321">
    <property type="entry name" value="RmlD_sub_bind"/>
    <property type="match status" value="1"/>
</dbReference>
<feature type="domain" description="RmlD-like substrate binding" evidence="1">
    <location>
        <begin position="1"/>
        <end position="268"/>
    </location>
</feature>
<dbReference type="Gene3D" id="3.40.50.720">
    <property type="entry name" value="NAD(P)-binding Rossmann-like Domain"/>
    <property type="match status" value="1"/>
</dbReference>
<protein>
    <submittedName>
        <fullName evidence="2">Sugar nucleotide-binding protein</fullName>
    </submittedName>
</protein>
<dbReference type="PANTHER" id="PTHR43242">
    <property type="entry name" value="NAD(P)-BINDING ROSSMANN-FOLD SUPERFAMILY PROTEIN"/>
    <property type="match status" value="1"/>
</dbReference>
<evidence type="ECO:0000313" key="2">
    <source>
        <dbReference type="EMBL" id="GAA1752979.1"/>
    </source>
</evidence>
<dbReference type="Proteomes" id="UP001500655">
    <property type="component" value="Unassembled WGS sequence"/>
</dbReference>
<accession>A0ABP4WG18</accession>
<organism evidence="2 3">
    <name type="scientific">Luedemannella helvata</name>
    <dbReference type="NCBI Taxonomy" id="349315"/>
    <lineage>
        <taxon>Bacteria</taxon>
        <taxon>Bacillati</taxon>
        <taxon>Actinomycetota</taxon>
        <taxon>Actinomycetes</taxon>
        <taxon>Micromonosporales</taxon>
        <taxon>Micromonosporaceae</taxon>
        <taxon>Luedemannella</taxon>
    </lineage>
</organism>
<evidence type="ECO:0000259" key="1">
    <source>
        <dbReference type="Pfam" id="PF04321"/>
    </source>
</evidence>
<dbReference type="SUPFAM" id="SSF51735">
    <property type="entry name" value="NAD(P)-binding Rossmann-fold domains"/>
    <property type="match status" value="1"/>
</dbReference>
<proteinExistence type="predicted"/>